<dbReference type="PANTHER" id="PTHR30537">
    <property type="entry name" value="HTH-TYPE TRANSCRIPTIONAL REGULATOR"/>
    <property type="match status" value="1"/>
</dbReference>
<feature type="domain" description="HTH lysR-type" evidence="5">
    <location>
        <begin position="9"/>
        <end position="62"/>
    </location>
</feature>
<keyword evidence="7" id="KW-1185">Reference proteome</keyword>
<accession>A0A261V0U0</accession>
<protein>
    <submittedName>
        <fullName evidence="6">LysR family transcriptional regulator</fullName>
    </submittedName>
</protein>
<keyword evidence="2" id="KW-0805">Transcription regulation</keyword>
<evidence type="ECO:0000259" key="5">
    <source>
        <dbReference type="PROSITE" id="PS50931"/>
    </source>
</evidence>
<dbReference type="Pfam" id="PF00126">
    <property type="entry name" value="HTH_1"/>
    <property type="match status" value="1"/>
</dbReference>
<dbReference type="SUPFAM" id="SSF53850">
    <property type="entry name" value="Periplasmic binding protein-like II"/>
    <property type="match status" value="1"/>
</dbReference>
<dbReference type="FunFam" id="1.10.10.10:FF:000038">
    <property type="entry name" value="Glycine cleavage system transcriptional activator"/>
    <property type="match status" value="1"/>
</dbReference>
<evidence type="ECO:0000256" key="3">
    <source>
        <dbReference type="ARBA" id="ARBA00023125"/>
    </source>
</evidence>
<evidence type="ECO:0000256" key="2">
    <source>
        <dbReference type="ARBA" id="ARBA00023015"/>
    </source>
</evidence>
<proteinExistence type="inferred from homology"/>
<dbReference type="RefSeq" id="WP_094819530.1">
    <property type="nucleotide sequence ID" value="NZ_NEVO01000001.1"/>
</dbReference>
<dbReference type="SUPFAM" id="SSF46785">
    <property type="entry name" value="Winged helix' DNA-binding domain"/>
    <property type="match status" value="1"/>
</dbReference>
<comment type="similarity">
    <text evidence="1">Belongs to the LysR transcriptional regulatory family.</text>
</comment>
<dbReference type="InterPro" id="IPR000847">
    <property type="entry name" value="LysR_HTH_N"/>
</dbReference>
<dbReference type="InterPro" id="IPR058163">
    <property type="entry name" value="LysR-type_TF_proteobact-type"/>
</dbReference>
<dbReference type="OrthoDB" id="9178397at2"/>
<dbReference type="EMBL" id="NEVQ01000001">
    <property type="protein sequence ID" value="OZI67766.1"/>
    <property type="molecule type" value="Genomic_DNA"/>
</dbReference>
<dbReference type="GO" id="GO:0006351">
    <property type="term" value="P:DNA-templated transcription"/>
    <property type="evidence" value="ECO:0007669"/>
    <property type="project" value="TreeGrafter"/>
</dbReference>
<comment type="caution">
    <text evidence="6">The sequence shown here is derived from an EMBL/GenBank/DDBJ whole genome shotgun (WGS) entry which is preliminary data.</text>
</comment>
<dbReference type="InterPro" id="IPR005119">
    <property type="entry name" value="LysR_subst-bd"/>
</dbReference>
<dbReference type="Gene3D" id="1.10.10.10">
    <property type="entry name" value="Winged helix-like DNA-binding domain superfamily/Winged helix DNA-binding domain"/>
    <property type="match status" value="1"/>
</dbReference>
<gene>
    <name evidence="6" type="ORF">CAL20_01635</name>
</gene>
<keyword evidence="4" id="KW-0804">Transcription</keyword>
<evidence type="ECO:0000313" key="6">
    <source>
        <dbReference type="EMBL" id="OZI67766.1"/>
    </source>
</evidence>
<dbReference type="Proteomes" id="UP000216885">
    <property type="component" value="Unassembled WGS sequence"/>
</dbReference>
<dbReference type="PRINTS" id="PR00039">
    <property type="entry name" value="HTHLYSR"/>
</dbReference>
<organism evidence="6 7">
    <name type="scientific">Bordetella genomosp. 4</name>
    <dbReference type="NCBI Taxonomy" id="463044"/>
    <lineage>
        <taxon>Bacteria</taxon>
        <taxon>Pseudomonadati</taxon>
        <taxon>Pseudomonadota</taxon>
        <taxon>Betaproteobacteria</taxon>
        <taxon>Burkholderiales</taxon>
        <taxon>Alcaligenaceae</taxon>
        <taxon>Bordetella</taxon>
    </lineage>
</organism>
<dbReference type="InterPro" id="IPR036390">
    <property type="entry name" value="WH_DNA-bd_sf"/>
</dbReference>
<dbReference type="PROSITE" id="PS50931">
    <property type="entry name" value="HTH_LYSR"/>
    <property type="match status" value="1"/>
</dbReference>
<name>A0A261V0U0_9BORD</name>
<dbReference type="InterPro" id="IPR036388">
    <property type="entry name" value="WH-like_DNA-bd_sf"/>
</dbReference>
<dbReference type="FunFam" id="3.40.190.10:FF:000017">
    <property type="entry name" value="Glycine cleavage system transcriptional activator"/>
    <property type="match status" value="1"/>
</dbReference>
<dbReference type="Pfam" id="PF03466">
    <property type="entry name" value="LysR_substrate"/>
    <property type="match status" value="1"/>
</dbReference>
<dbReference type="AlphaFoldDB" id="A0A261V0U0"/>
<dbReference type="PANTHER" id="PTHR30537:SF58">
    <property type="entry name" value="HTH-TYPE TRANSCRIPTIONAL REGULATOR PERR"/>
    <property type="match status" value="1"/>
</dbReference>
<dbReference type="Gene3D" id="3.40.190.10">
    <property type="entry name" value="Periplasmic binding protein-like II"/>
    <property type="match status" value="2"/>
</dbReference>
<keyword evidence="3" id="KW-0238">DNA-binding</keyword>
<sequence length="299" mass="33222">MTNHIPVVLLRSFEAAARTHSITKAAAELFLTPSAVSHAVRKLEAQLGTSLFQREGRSVQLTPDGEALMLYVGRGFDDLRRGIEAISGATPERLRLHCAPSFAAQWLTPRLTSFLSRYPSIELHLSADTDYLRFQRHEFDADIVFDHRSADGLCELPLGNEIIAPLCSPDLARRIKKPADLLKLPLLDSYNRQVRWMQWFSDNGVAAPTIKGLSFDRNFLCVRAAVDGLGVALESSLIAQREIAEGKLVAPLTGRSIDIQACNHTLVFPIAATIKRSLHYFINWLGSELAIDLNRHNTS</sequence>
<evidence type="ECO:0000256" key="1">
    <source>
        <dbReference type="ARBA" id="ARBA00009437"/>
    </source>
</evidence>
<dbReference type="GO" id="GO:0043565">
    <property type="term" value="F:sequence-specific DNA binding"/>
    <property type="evidence" value="ECO:0007669"/>
    <property type="project" value="TreeGrafter"/>
</dbReference>
<evidence type="ECO:0000256" key="4">
    <source>
        <dbReference type="ARBA" id="ARBA00023163"/>
    </source>
</evidence>
<evidence type="ECO:0000313" key="7">
    <source>
        <dbReference type="Proteomes" id="UP000216885"/>
    </source>
</evidence>
<dbReference type="GO" id="GO:0003700">
    <property type="term" value="F:DNA-binding transcription factor activity"/>
    <property type="evidence" value="ECO:0007669"/>
    <property type="project" value="InterPro"/>
</dbReference>
<dbReference type="CDD" id="cd08432">
    <property type="entry name" value="PBP2_GcdR_TrpI_HvrB_AmpR_like"/>
    <property type="match status" value="1"/>
</dbReference>
<reference evidence="6 7" key="1">
    <citation type="submission" date="2017-05" db="EMBL/GenBank/DDBJ databases">
        <title>Complete and WGS of Bordetella genogroups.</title>
        <authorList>
            <person name="Spilker T."/>
            <person name="LiPuma J."/>
        </authorList>
    </citation>
    <scope>NUCLEOTIDE SEQUENCE [LARGE SCALE GENOMIC DNA]</scope>
    <source>
        <strain evidence="6 7">AU9919</strain>
    </source>
</reference>